<feature type="active site" description="Charge relay system" evidence="6">
    <location>
        <position position="276"/>
    </location>
</feature>
<feature type="domain" description="LD-carboxypeptidase N-terminal" evidence="7">
    <location>
        <begin position="16"/>
        <end position="132"/>
    </location>
</feature>
<feature type="active site" description="Charge relay system" evidence="6">
    <location>
        <position position="206"/>
    </location>
</feature>
<dbReference type="SUPFAM" id="SSF141986">
    <property type="entry name" value="LD-carboxypeptidase A C-terminal domain-like"/>
    <property type="match status" value="1"/>
</dbReference>
<name>A0A1I1NFS5_9BACT</name>
<dbReference type="CDD" id="cd07025">
    <property type="entry name" value="Peptidase_S66"/>
    <property type="match status" value="1"/>
</dbReference>
<comment type="similarity">
    <text evidence="1">Belongs to the peptidase S66 family.</text>
</comment>
<evidence type="ECO:0000256" key="5">
    <source>
        <dbReference type="ARBA" id="ARBA00022825"/>
    </source>
</evidence>
<feature type="domain" description="LD-carboxypeptidase C-terminal" evidence="8">
    <location>
        <begin position="176"/>
        <end position="289"/>
    </location>
</feature>
<dbReference type="InterPro" id="IPR029062">
    <property type="entry name" value="Class_I_gatase-like"/>
</dbReference>
<dbReference type="PIRSF" id="PIRSF028757">
    <property type="entry name" value="LD-carboxypeptidase"/>
    <property type="match status" value="1"/>
</dbReference>
<dbReference type="GO" id="GO:0008236">
    <property type="term" value="F:serine-type peptidase activity"/>
    <property type="evidence" value="ECO:0007669"/>
    <property type="project" value="UniProtKB-KW"/>
</dbReference>
<dbReference type="OrthoDB" id="9807329at2"/>
<dbReference type="PANTHER" id="PTHR30237:SF2">
    <property type="entry name" value="MUREIN TETRAPEPTIDE CARBOXYPEPTIDASE"/>
    <property type="match status" value="1"/>
</dbReference>
<dbReference type="AlphaFoldDB" id="A0A1I1NFS5"/>
<evidence type="ECO:0000313" key="9">
    <source>
        <dbReference type="EMBL" id="SFC96564.1"/>
    </source>
</evidence>
<dbReference type="Gene3D" id="3.40.50.10740">
    <property type="entry name" value="Class I glutamine amidotransferase-like"/>
    <property type="match status" value="1"/>
</dbReference>
<keyword evidence="10" id="KW-1185">Reference proteome</keyword>
<dbReference type="InterPro" id="IPR040921">
    <property type="entry name" value="Peptidase_S66C"/>
</dbReference>
<evidence type="ECO:0000256" key="2">
    <source>
        <dbReference type="ARBA" id="ARBA00022645"/>
    </source>
</evidence>
<evidence type="ECO:0000256" key="1">
    <source>
        <dbReference type="ARBA" id="ARBA00010233"/>
    </source>
</evidence>
<keyword evidence="2 9" id="KW-0121">Carboxypeptidase</keyword>
<dbReference type="InterPro" id="IPR027461">
    <property type="entry name" value="Carboxypeptidase_A_C_sf"/>
</dbReference>
<dbReference type="SUPFAM" id="SSF52317">
    <property type="entry name" value="Class I glutamine amidotransferase-like"/>
    <property type="match status" value="1"/>
</dbReference>
<organism evidence="9 10">
    <name type="scientific">Flexibacter flexilis DSM 6793</name>
    <dbReference type="NCBI Taxonomy" id="927664"/>
    <lineage>
        <taxon>Bacteria</taxon>
        <taxon>Pseudomonadati</taxon>
        <taxon>Bacteroidota</taxon>
        <taxon>Cytophagia</taxon>
        <taxon>Cytophagales</taxon>
        <taxon>Flexibacteraceae</taxon>
        <taxon>Flexibacter</taxon>
    </lineage>
</organism>
<reference evidence="9 10" key="1">
    <citation type="submission" date="2016-10" db="EMBL/GenBank/DDBJ databases">
        <authorList>
            <person name="de Groot N.N."/>
        </authorList>
    </citation>
    <scope>NUCLEOTIDE SEQUENCE [LARGE SCALE GENOMIC DNA]</scope>
    <source>
        <strain evidence="9 10">DSM 6793</strain>
    </source>
</reference>
<dbReference type="PANTHER" id="PTHR30237">
    <property type="entry name" value="MURAMOYLTETRAPEPTIDE CARBOXYPEPTIDASE"/>
    <property type="match status" value="1"/>
</dbReference>
<sequence>MANCIIPPALQRGDKVIIVAPSKAISGQADVAHARQILESWGLKVEFAKHLFAQHHQFAGTDAQRAADLQAAFDDTSIKAVFCVRGGYGMSRIIDQIIFDGIKNSPKWVIGFSDITLLLSELYQNGMASVHGIMPKLFGQQGAEYSVESLRQWLFKKSIQYQITGSALNREGTATAELVGGNLTMFCHAIGTRSEIDTRGKILFLEDVGEHLYHIDRLFWQLRRSGKLAGLAGLIVGHFSDMEDNTPSFGQSLQQIVATHTQDFDYPIAYHFPVGHEPQNVALPLGVPLQFSVGKRYVSLQTPQTYLV</sequence>
<dbReference type="GO" id="GO:0006508">
    <property type="term" value="P:proteolysis"/>
    <property type="evidence" value="ECO:0007669"/>
    <property type="project" value="UniProtKB-KW"/>
</dbReference>
<evidence type="ECO:0000313" key="10">
    <source>
        <dbReference type="Proteomes" id="UP000199514"/>
    </source>
</evidence>
<dbReference type="InterPro" id="IPR027478">
    <property type="entry name" value="LdcA_N"/>
</dbReference>
<keyword evidence="4" id="KW-0378">Hydrolase</keyword>
<evidence type="ECO:0000259" key="7">
    <source>
        <dbReference type="Pfam" id="PF02016"/>
    </source>
</evidence>
<dbReference type="InterPro" id="IPR040449">
    <property type="entry name" value="Peptidase_S66_N"/>
</dbReference>
<dbReference type="Proteomes" id="UP000199514">
    <property type="component" value="Unassembled WGS sequence"/>
</dbReference>
<evidence type="ECO:0000256" key="4">
    <source>
        <dbReference type="ARBA" id="ARBA00022801"/>
    </source>
</evidence>
<evidence type="ECO:0000256" key="3">
    <source>
        <dbReference type="ARBA" id="ARBA00022670"/>
    </source>
</evidence>
<dbReference type="STRING" id="927664.SAMN05421780_1155"/>
<evidence type="ECO:0000256" key="6">
    <source>
        <dbReference type="PIRSR" id="PIRSR028757-1"/>
    </source>
</evidence>
<evidence type="ECO:0000259" key="8">
    <source>
        <dbReference type="Pfam" id="PF17676"/>
    </source>
</evidence>
<proteinExistence type="inferred from homology"/>
<dbReference type="EMBL" id="FOLE01000015">
    <property type="protein sequence ID" value="SFC96564.1"/>
    <property type="molecule type" value="Genomic_DNA"/>
</dbReference>
<feature type="active site" description="Nucleophile" evidence="6">
    <location>
        <position position="113"/>
    </location>
</feature>
<dbReference type="Gene3D" id="3.50.30.60">
    <property type="entry name" value="LD-carboxypeptidase A C-terminal domain-like"/>
    <property type="match status" value="1"/>
</dbReference>
<dbReference type="RefSeq" id="WP_091516520.1">
    <property type="nucleotide sequence ID" value="NZ_FOLE01000015.1"/>
</dbReference>
<keyword evidence="5" id="KW-0720">Serine protease</keyword>
<gene>
    <name evidence="9" type="ORF">SAMN05421780_1155</name>
</gene>
<dbReference type="Pfam" id="PF17676">
    <property type="entry name" value="Peptidase_S66C"/>
    <property type="match status" value="1"/>
</dbReference>
<dbReference type="Pfam" id="PF02016">
    <property type="entry name" value="Peptidase_S66"/>
    <property type="match status" value="1"/>
</dbReference>
<accession>A0A1I1NFS5</accession>
<dbReference type="InterPro" id="IPR003507">
    <property type="entry name" value="S66_fam"/>
</dbReference>
<protein>
    <submittedName>
        <fullName evidence="9">Muramoyltetrapeptide carboxypeptidase</fullName>
    </submittedName>
</protein>
<dbReference type="GO" id="GO:0004180">
    <property type="term" value="F:carboxypeptidase activity"/>
    <property type="evidence" value="ECO:0007669"/>
    <property type="project" value="UniProtKB-KW"/>
</dbReference>
<keyword evidence="3" id="KW-0645">Protease</keyword>